<feature type="domain" description="Endonuclease/exonuclease/phosphatase" evidence="1">
    <location>
        <begin position="78"/>
        <end position="381"/>
    </location>
</feature>
<dbReference type="GO" id="GO:0003730">
    <property type="term" value="F:mRNA 3'-UTR binding"/>
    <property type="evidence" value="ECO:0000318"/>
    <property type="project" value="GO_Central"/>
</dbReference>
<dbReference type="AlphaFoldDB" id="A0A0K9NLL5"/>
<evidence type="ECO:0000313" key="3">
    <source>
        <dbReference type="Proteomes" id="UP000036987"/>
    </source>
</evidence>
<keyword evidence="3" id="KW-1185">Reference proteome</keyword>
<dbReference type="InterPro" id="IPR036691">
    <property type="entry name" value="Endo/exonu/phosph_ase_sf"/>
</dbReference>
<dbReference type="Pfam" id="PF03372">
    <property type="entry name" value="Exo_endo_phos"/>
    <property type="match status" value="1"/>
</dbReference>
<dbReference type="PANTHER" id="PTHR12121:SF68">
    <property type="entry name" value="CARBON CATABOLITE REPRESSOR PROTEIN 4 HOMOLOG 4-RELATED"/>
    <property type="match status" value="1"/>
</dbReference>
<dbReference type="GO" id="GO:0003824">
    <property type="term" value="F:catalytic activity"/>
    <property type="evidence" value="ECO:0007669"/>
    <property type="project" value="InterPro"/>
</dbReference>
<evidence type="ECO:0000259" key="1">
    <source>
        <dbReference type="Pfam" id="PF03372"/>
    </source>
</evidence>
<dbReference type="SUPFAM" id="SSF56219">
    <property type="entry name" value="DNase I-like"/>
    <property type="match status" value="1"/>
</dbReference>
<comment type="caution">
    <text evidence="2">The sequence shown here is derived from an EMBL/GenBank/DDBJ whole genome shotgun (WGS) entry which is preliminary data.</text>
</comment>
<dbReference type="OMA" id="QVYTYVP"/>
<proteinExistence type="predicted"/>
<organism evidence="2 3">
    <name type="scientific">Zostera marina</name>
    <name type="common">Eelgrass</name>
    <dbReference type="NCBI Taxonomy" id="29655"/>
    <lineage>
        <taxon>Eukaryota</taxon>
        <taxon>Viridiplantae</taxon>
        <taxon>Streptophyta</taxon>
        <taxon>Embryophyta</taxon>
        <taxon>Tracheophyta</taxon>
        <taxon>Spermatophyta</taxon>
        <taxon>Magnoliopsida</taxon>
        <taxon>Liliopsida</taxon>
        <taxon>Zosteraceae</taxon>
        <taxon>Zostera</taxon>
    </lineage>
</organism>
<dbReference type="PANTHER" id="PTHR12121">
    <property type="entry name" value="CARBON CATABOLITE REPRESSOR PROTEIN 4"/>
    <property type="match status" value="1"/>
</dbReference>
<name>A0A0K9NLL5_ZOSMR</name>
<dbReference type="InterPro" id="IPR050410">
    <property type="entry name" value="CCR4/nocturin_mRNA_transcr"/>
</dbReference>
<sequence>MGLWENCVQTFDAGLQASGLRVVRSQRSIATGITTTKMNTIESPPSLKFITLGNKQTNISTDGSDSSSNLGFKFRVISYNILAQVYVKSSNFPHSPPSCLKWKTRSNAVSEVLKSFNADFLCLQELDKFDEFYKDKIMNYGYSCIYVKRSRQKLDGCGIFYNQRRAELISKVEIEYNDLVDILSSGSASDKNENTDELTNDLPKHWPYSWRNSSDAAVRLERDCVGLFAAFTLNCPSQNIIILANTHIYWDPKWADVKLAQVEYLLIRLARYREEISKKYNCNPSIILAGDFNSLPGDMVYKHLTSSEKENELDLNLCSLYASLGGEPAFTNYTPDFTGTLDYIFISKNSELKPVSLLEIPGPDSPKLDGGLPNTNYPSDHLPIGADFEVCTSSKPL</sequence>
<dbReference type="InterPro" id="IPR005135">
    <property type="entry name" value="Endo/exonuclease/phosphatase"/>
</dbReference>
<dbReference type="Gene3D" id="3.60.10.10">
    <property type="entry name" value="Endonuclease/exonuclease/phosphatase"/>
    <property type="match status" value="1"/>
</dbReference>
<dbReference type="OrthoDB" id="2866996at2759"/>
<accession>A0A0K9NLL5</accession>
<dbReference type="Proteomes" id="UP000036987">
    <property type="component" value="Unassembled WGS sequence"/>
</dbReference>
<evidence type="ECO:0000313" key="2">
    <source>
        <dbReference type="EMBL" id="KMZ57508.1"/>
    </source>
</evidence>
<reference evidence="3" key="1">
    <citation type="journal article" date="2016" name="Nature">
        <title>The genome of the seagrass Zostera marina reveals angiosperm adaptation to the sea.</title>
        <authorList>
            <person name="Olsen J.L."/>
            <person name="Rouze P."/>
            <person name="Verhelst B."/>
            <person name="Lin Y.-C."/>
            <person name="Bayer T."/>
            <person name="Collen J."/>
            <person name="Dattolo E."/>
            <person name="De Paoli E."/>
            <person name="Dittami S."/>
            <person name="Maumus F."/>
            <person name="Michel G."/>
            <person name="Kersting A."/>
            <person name="Lauritano C."/>
            <person name="Lohaus R."/>
            <person name="Toepel M."/>
            <person name="Tonon T."/>
            <person name="Vanneste K."/>
            <person name="Amirebrahimi M."/>
            <person name="Brakel J."/>
            <person name="Bostroem C."/>
            <person name="Chovatia M."/>
            <person name="Grimwood J."/>
            <person name="Jenkins J.W."/>
            <person name="Jueterbock A."/>
            <person name="Mraz A."/>
            <person name="Stam W.T."/>
            <person name="Tice H."/>
            <person name="Bornberg-Bauer E."/>
            <person name="Green P.J."/>
            <person name="Pearson G.A."/>
            <person name="Procaccini G."/>
            <person name="Duarte C.M."/>
            <person name="Schmutz J."/>
            <person name="Reusch T.B.H."/>
            <person name="Van de Peer Y."/>
        </authorList>
    </citation>
    <scope>NUCLEOTIDE SEQUENCE [LARGE SCALE GENOMIC DNA]</scope>
    <source>
        <strain evidence="3">cv. Finnish</strain>
    </source>
</reference>
<gene>
    <name evidence="2" type="ORF">ZOSMA_85G00750</name>
</gene>
<protein>
    <submittedName>
        <fullName evidence="2">Glucose-repressible alcohol dehydrogenase transcriptional effector</fullName>
    </submittedName>
</protein>
<dbReference type="EMBL" id="LFYR01002060">
    <property type="protein sequence ID" value="KMZ57508.1"/>
    <property type="molecule type" value="Genomic_DNA"/>
</dbReference>
<dbReference type="STRING" id="29655.A0A0K9NLL5"/>